<accession>A0A395HHW2</accession>
<dbReference type="RefSeq" id="XP_025546247.1">
    <property type="nucleotide sequence ID" value="XM_025690951.1"/>
</dbReference>
<keyword evidence="1" id="KW-0812">Transmembrane</keyword>
<keyword evidence="1" id="KW-1133">Transmembrane helix</keyword>
<feature type="signal peptide" evidence="2">
    <location>
        <begin position="1"/>
        <end position="18"/>
    </location>
</feature>
<evidence type="ECO:0000313" key="4">
    <source>
        <dbReference type="Proteomes" id="UP000248961"/>
    </source>
</evidence>
<protein>
    <submittedName>
        <fullName evidence="3">Uncharacterized protein</fullName>
    </submittedName>
</protein>
<feature type="chain" id="PRO_5017436467" evidence="2">
    <location>
        <begin position="19"/>
        <end position="86"/>
    </location>
</feature>
<keyword evidence="4" id="KW-1185">Reference proteome</keyword>
<dbReference type="EMBL" id="KZ824340">
    <property type="protein sequence ID" value="RAL07093.1"/>
    <property type="molecule type" value="Genomic_DNA"/>
</dbReference>
<organism evidence="3 4">
    <name type="scientific">Aspergillus homomorphus (strain CBS 101889)</name>
    <dbReference type="NCBI Taxonomy" id="1450537"/>
    <lineage>
        <taxon>Eukaryota</taxon>
        <taxon>Fungi</taxon>
        <taxon>Dikarya</taxon>
        <taxon>Ascomycota</taxon>
        <taxon>Pezizomycotina</taxon>
        <taxon>Eurotiomycetes</taxon>
        <taxon>Eurotiomycetidae</taxon>
        <taxon>Eurotiales</taxon>
        <taxon>Aspergillaceae</taxon>
        <taxon>Aspergillus</taxon>
        <taxon>Aspergillus subgen. Circumdati</taxon>
    </lineage>
</organism>
<evidence type="ECO:0000256" key="2">
    <source>
        <dbReference type="SAM" id="SignalP"/>
    </source>
</evidence>
<proteinExistence type="predicted"/>
<gene>
    <name evidence="3" type="ORF">BO97DRAFT_266936</name>
</gene>
<keyword evidence="2" id="KW-0732">Signal</keyword>
<reference evidence="3 4" key="1">
    <citation type="submission" date="2018-02" db="EMBL/GenBank/DDBJ databases">
        <title>The genomes of Aspergillus section Nigri reveals drivers in fungal speciation.</title>
        <authorList>
            <consortium name="DOE Joint Genome Institute"/>
            <person name="Vesth T.C."/>
            <person name="Nybo J."/>
            <person name="Theobald S."/>
            <person name="Brandl J."/>
            <person name="Frisvad J.C."/>
            <person name="Nielsen K.F."/>
            <person name="Lyhne E.K."/>
            <person name="Kogle M.E."/>
            <person name="Kuo A."/>
            <person name="Riley R."/>
            <person name="Clum A."/>
            <person name="Nolan M."/>
            <person name="Lipzen A."/>
            <person name="Salamov A."/>
            <person name="Henrissat B."/>
            <person name="Wiebenga A."/>
            <person name="De vries R.P."/>
            <person name="Grigoriev I.V."/>
            <person name="Mortensen U.H."/>
            <person name="Andersen M.R."/>
            <person name="Baker S.E."/>
        </authorList>
    </citation>
    <scope>NUCLEOTIDE SEQUENCE [LARGE SCALE GENOMIC DNA]</scope>
    <source>
        <strain evidence="3 4">CBS 101889</strain>
    </source>
</reference>
<sequence>MFVKSFPFSLLFLSWTLAYQEWAVWAWLGRDSLMNREVRHDIFGFVFFGLTFDFCFLCIFRFLFVDILFICLVFIVRYDSIFARHK</sequence>
<dbReference type="AlphaFoldDB" id="A0A395HHW2"/>
<dbReference type="GeneID" id="37195240"/>
<dbReference type="Proteomes" id="UP000248961">
    <property type="component" value="Unassembled WGS sequence"/>
</dbReference>
<name>A0A395HHW2_ASPHC</name>
<evidence type="ECO:0000256" key="1">
    <source>
        <dbReference type="SAM" id="Phobius"/>
    </source>
</evidence>
<evidence type="ECO:0000313" key="3">
    <source>
        <dbReference type="EMBL" id="RAL07093.1"/>
    </source>
</evidence>
<keyword evidence="1" id="KW-0472">Membrane</keyword>
<dbReference type="VEuPathDB" id="FungiDB:BO97DRAFT_266936"/>
<feature type="transmembrane region" description="Helical" evidence="1">
    <location>
        <begin position="42"/>
        <end position="75"/>
    </location>
</feature>